<organism evidence="5 6">
    <name type="scientific">Fragariocoptes setiger</name>
    <dbReference type="NCBI Taxonomy" id="1670756"/>
    <lineage>
        <taxon>Eukaryota</taxon>
        <taxon>Metazoa</taxon>
        <taxon>Ecdysozoa</taxon>
        <taxon>Arthropoda</taxon>
        <taxon>Chelicerata</taxon>
        <taxon>Arachnida</taxon>
        <taxon>Acari</taxon>
        <taxon>Acariformes</taxon>
        <taxon>Trombidiformes</taxon>
        <taxon>Prostigmata</taxon>
        <taxon>Eupodina</taxon>
        <taxon>Eriophyoidea</taxon>
        <taxon>Phytoptidae</taxon>
        <taxon>Fragariocoptes</taxon>
    </lineage>
</organism>
<feature type="domain" description="EF-hand" evidence="4">
    <location>
        <begin position="170"/>
        <end position="206"/>
    </location>
</feature>
<feature type="domain" description="EF-hand" evidence="4">
    <location>
        <begin position="310"/>
        <end position="345"/>
    </location>
</feature>
<name>A0ABQ7S8F0_9ACAR</name>
<feature type="domain" description="EF-hand" evidence="4">
    <location>
        <begin position="262"/>
        <end position="297"/>
    </location>
</feature>
<evidence type="ECO:0000259" key="4">
    <source>
        <dbReference type="PROSITE" id="PS50222"/>
    </source>
</evidence>
<accession>A0ABQ7S8F0</accession>
<keyword evidence="2" id="KW-0175">Coiled coil</keyword>
<dbReference type="InterPro" id="IPR051001">
    <property type="entry name" value="Calbindin_Ca-bind"/>
</dbReference>
<dbReference type="Pfam" id="PF13499">
    <property type="entry name" value="EF-hand_7"/>
    <property type="match status" value="1"/>
</dbReference>
<dbReference type="Pfam" id="PF13405">
    <property type="entry name" value="EF-hand_6"/>
    <property type="match status" value="1"/>
</dbReference>
<comment type="caution">
    <text evidence="5">The sequence shown here is derived from an EMBL/GenBank/DDBJ whole genome shotgun (WGS) entry which is preliminary data.</text>
</comment>
<dbReference type="Proteomes" id="UP000825002">
    <property type="component" value="Unassembled WGS sequence"/>
</dbReference>
<evidence type="ECO:0000256" key="2">
    <source>
        <dbReference type="SAM" id="Coils"/>
    </source>
</evidence>
<dbReference type="InterPro" id="IPR002048">
    <property type="entry name" value="EF_hand_dom"/>
</dbReference>
<dbReference type="PANTHER" id="PTHR19972">
    <property type="entry name" value="CALBINDIN"/>
    <property type="match status" value="1"/>
</dbReference>
<dbReference type="InterPro" id="IPR018247">
    <property type="entry name" value="EF_Hand_1_Ca_BS"/>
</dbReference>
<dbReference type="Pfam" id="PF13202">
    <property type="entry name" value="EF-hand_5"/>
    <property type="match status" value="1"/>
</dbReference>
<feature type="non-terminal residue" evidence="5">
    <location>
        <position position="1"/>
    </location>
</feature>
<gene>
    <name evidence="5" type="primary">Cbp53E</name>
    <name evidence="5" type="ORF">GZH46_01797</name>
</gene>
<dbReference type="SMART" id="SM00054">
    <property type="entry name" value="EFh"/>
    <property type="match status" value="4"/>
</dbReference>
<keyword evidence="1" id="KW-0106">Calcium</keyword>
<dbReference type="SUPFAM" id="SSF47473">
    <property type="entry name" value="EF-hand"/>
    <property type="match status" value="1"/>
</dbReference>
<feature type="compositionally biased region" description="Basic and acidic residues" evidence="3">
    <location>
        <begin position="7"/>
        <end position="21"/>
    </location>
</feature>
<dbReference type="PROSITE" id="PS50222">
    <property type="entry name" value="EF_HAND_2"/>
    <property type="match status" value="4"/>
</dbReference>
<evidence type="ECO:0000256" key="1">
    <source>
        <dbReference type="ARBA" id="ARBA00022837"/>
    </source>
</evidence>
<reference evidence="5 6" key="1">
    <citation type="submission" date="2020-10" db="EMBL/GenBank/DDBJ databases">
        <authorList>
            <person name="Klimov P.B."/>
            <person name="Dyachkov S.M."/>
            <person name="Chetverikov P.E."/>
        </authorList>
    </citation>
    <scope>NUCLEOTIDE SEQUENCE [LARGE SCALE GENOMIC DNA]</scope>
    <source>
        <strain evidence="5">BMOC 18-1129-001#AD2665</strain>
        <tissue evidence="5">Entire mites</tissue>
    </source>
</reference>
<feature type="region of interest" description="Disordered" evidence="3">
    <location>
        <begin position="1"/>
        <end position="40"/>
    </location>
</feature>
<evidence type="ECO:0000256" key="3">
    <source>
        <dbReference type="SAM" id="MobiDB-lite"/>
    </source>
</evidence>
<dbReference type="InterPro" id="IPR011992">
    <property type="entry name" value="EF-hand-dom_pair"/>
</dbReference>
<feature type="coiled-coil region" evidence="2">
    <location>
        <begin position="122"/>
        <end position="149"/>
    </location>
</feature>
<evidence type="ECO:0000313" key="6">
    <source>
        <dbReference type="Proteomes" id="UP000825002"/>
    </source>
</evidence>
<sequence length="370" mass="43525">KKRHRALERVQRQQELQDLKKREKRGTKKGESGGIEDLNDGDIDDCKTKRDYKNNWFELDIKAKLFSNRAFARRKDTPYKQNAMIMKDLVKSYSGELAYNLEQAREDLAKIQASHDLKVIVNDEYMRIVRNLEMRAEEATKRMDEMDDHYLHCPNLNDCRCVTTSPINETVLQDLKKAFMDAYDNNKDGRIDIRELAQLLPLDESFMLLFRFENQVDSNVEFMRIWAKYDTDSSGYIDSDELKNFLRDLLFKANKSNVTEDKLEEYTQTLLKIFDQNRDGKLQLSEMTRLLMVKQNFLQCSGIFRGSRKLTKQDIESIFNLYDTDHNGIIENEELKGFIKDIMDFLGKLMHTIDDREEAITNLKGFVIDA</sequence>
<dbReference type="EMBL" id="JAIFTH010000378">
    <property type="protein sequence ID" value="KAG9509678.1"/>
    <property type="molecule type" value="Genomic_DNA"/>
</dbReference>
<dbReference type="PANTHER" id="PTHR19972:SF10">
    <property type="entry name" value="CALBINDIN-32"/>
    <property type="match status" value="1"/>
</dbReference>
<protein>
    <submittedName>
        <fullName evidence="5">Calbindin-32</fullName>
    </submittedName>
</protein>
<feature type="domain" description="EF-hand" evidence="4">
    <location>
        <begin position="217"/>
        <end position="252"/>
    </location>
</feature>
<dbReference type="Gene3D" id="1.10.238.10">
    <property type="entry name" value="EF-hand"/>
    <property type="match status" value="3"/>
</dbReference>
<dbReference type="PROSITE" id="PS00018">
    <property type="entry name" value="EF_HAND_1"/>
    <property type="match status" value="4"/>
</dbReference>
<proteinExistence type="predicted"/>
<evidence type="ECO:0000313" key="5">
    <source>
        <dbReference type="EMBL" id="KAG9509678.1"/>
    </source>
</evidence>
<keyword evidence="6" id="KW-1185">Reference proteome</keyword>